<evidence type="ECO:0000259" key="2">
    <source>
        <dbReference type="Pfam" id="PF26450"/>
    </source>
</evidence>
<dbReference type="OrthoDB" id="5187212at2"/>
<keyword evidence="4" id="KW-1185">Reference proteome</keyword>
<dbReference type="RefSeq" id="WP_005455879.1">
    <property type="nucleotide sequence ID" value="NZ_CM001440.1"/>
</dbReference>
<dbReference type="HOGENOM" id="CLU_169056_0_0_11"/>
<feature type="compositionally biased region" description="Basic and acidic residues" evidence="1">
    <location>
        <begin position="68"/>
        <end position="83"/>
    </location>
</feature>
<dbReference type="Proteomes" id="UP000002791">
    <property type="component" value="Chromosome"/>
</dbReference>
<feature type="domain" description="DUF8129" evidence="2">
    <location>
        <begin position="8"/>
        <end position="61"/>
    </location>
</feature>
<gene>
    <name evidence="3" type="ORF">SaccyDRAFT_2062</name>
</gene>
<proteinExistence type="predicted"/>
<dbReference type="InterPro" id="IPR058442">
    <property type="entry name" value="DUF8129"/>
</dbReference>
<organism evidence="3 4">
    <name type="scientific">Saccharomonospora cyanea NA-134</name>
    <dbReference type="NCBI Taxonomy" id="882082"/>
    <lineage>
        <taxon>Bacteria</taxon>
        <taxon>Bacillati</taxon>
        <taxon>Actinomycetota</taxon>
        <taxon>Actinomycetes</taxon>
        <taxon>Pseudonocardiales</taxon>
        <taxon>Pseudonocardiaceae</taxon>
        <taxon>Saccharomonospora</taxon>
    </lineage>
</organism>
<evidence type="ECO:0000313" key="3">
    <source>
        <dbReference type="EMBL" id="EHR60955.1"/>
    </source>
</evidence>
<dbReference type="STRING" id="882082.SaccyDRAFT_2062"/>
<dbReference type="eggNOG" id="ENOG50334PB">
    <property type="taxonomic scope" value="Bacteria"/>
</dbReference>
<accession>H5XLQ7</accession>
<dbReference type="EMBL" id="CM001440">
    <property type="protein sequence ID" value="EHR60955.1"/>
    <property type="molecule type" value="Genomic_DNA"/>
</dbReference>
<feature type="region of interest" description="Disordered" evidence="1">
    <location>
        <begin position="57"/>
        <end position="116"/>
    </location>
</feature>
<dbReference type="Pfam" id="PF26450">
    <property type="entry name" value="DUF8129"/>
    <property type="match status" value="1"/>
</dbReference>
<sequence>MSDRRDELPLPDYDHLPVPALRDRIRSLTTEQLERLLAYEQEHADRMPVVTAMRARLDQLAQGATPTEGRHDVRPEQHGDTRHGSVVGDDTSGPPVNPPPHGEPSQPAKPKGDRQV</sequence>
<dbReference type="AlphaFoldDB" id="H5XLQ7"/>
<evidence type="ECO:0000256" key="1">
    <source>
        <dbReference type="SAM" id="MobiDB-lite"/>
    </source>
</evidence>
<name>H5XLQ7_9PSEU</name>
<reference evidence="3 4" key="1">
    <citation type="submission" date="2011-11" db="EMBL/GenBank/DDBJ databases">
        <title>The Noncontiguous Finished sequence of Saccharomonospora cyanea NA-134.</title>
        <authorList>
            <consortium name="US DOE Joint Genome Institute"/>
            <person name="Lucas S."/>
            <person name="Han J."/>
            <person name="Lapidus A."/>
            <person name="Cheng J.-F."/>
            <person name="Goodwin L."/>
            <person name="Pitluck S."/>
            <person name="Peters L."/>
            <person name="Ovchinnikova G."/>
            <person name="Lu M."/>
            <person name="Detter J.C."/>
            <person name="Han C."/>
            <person name="Tapia R."/>
            <person name="Land M."/>
            <person name="Hauser L."/>
            <person name="Kyrpides N."/>
            <person name="Ivanova N."/>
            <person name="Pagani I."/>
            <person name="Brambilla E.-M."/>
            <person name="Klenk H.-P."/>
            <person name="Woyke T."/>
        </authorList>
    </citation>
    <scope>NUCLEOTIDE SEQUENCE [LARGE SCALE GENOMIC DNA]</scope>
    <source>
        <strain evidence="3 4">NA-134</strain>
    </source>
</reference>
<protein>
    <recommendedName>
        <fullName evidence="2">DUF8129 domain-containing protein</fullName>
    </recommendedName>
</protein>
<evidence type="ECO:0000313" key="4">
    <source>
        <dbReference type="Proteomes" id="UP000002791"/>
    </source>
</evidence>